<dbReference type="EMBL" id="UYRV01104322">
    <property type="protein sequence ID" value="VDN19257.1"/>
    <property type="molecule type" value="Genomic_DNA"/>
</dbReference>
<evidence type="ECO:0000256" key="1">
    <source>
        <dbReference type="SAM" id="MobiDB-lite"/>
    </source>
</evidence>
<protein>
    <submittedName>
        <fullName evidence="2">Uncharacterized protein</fullName>
    </submittedName>
</protein>
<proteinExistence type="predicted"/>
<sequence>MKRFLVDSGLGSLRVSCNTTRHDTARLQYERYLAASYQNYVDPECAVLEGHKPRTQLLTYNDSYVMACAYAYNKLALYAEEEQRKYADRVERVRAMIRIVDLGLNEENEEDSTSSDGNDDEDGSSYLIFHYIDSTAESAGGDRPSSDEGESSSHDQDEENDDNNMDYGDQGTFL</sequence>
<evidence type="ECO:0000313" key="3">
    <source>
        <dbReference type="Proteomes" id="UP000271889"/>
    </source>
</evidence>
<evidence type="ECO:0000313" key="2">
    <source>
        <dbReference type="EMBL" id="VDN19257.1"/>
    </source>
</evidence>
<dbReference type="Proteomes" id="UP000271889">
    <property type="component" value="Unassembled WGS sequence"/>
</dbReference>
<name>A0A3P7M5V9_CYLGO</name>
<gene>
    <name evidence="2" type="ORF">CGOC_LOCUS8513</name>
</gene>
<reference evidence="2 3" key="1">
    <citation type="submission" date="2018-11" db="EMBL/GenBank/DDBJ databases">
        <authorList>
            <consortium name="Pathogen Informatics"/>
        </authorList>
    </citation>
    <scope>NUCLEOTIDE SEQUENCE [LARGE SCALE GENOMIC DNA]</scope>
</reference>
<feature type="compositionally biased region" description="Acidic residues" evidence="1">
    <location>
        <begin position="107"/>
        <end position="123"/>
    </location>
</feature>
<feature type="region of interest" description="Disordered" evidence="1">
    <location>
        <begin position="136"/>
        <end position="174"/>
    </location>
</feature>
<feature type="region of interest" description="Disordered" evidence="1">
    <location>
        <begin position="107"/>
        <end position="126"/>
    </location>
</feature>
<organism evidence="2 3">
    <name type="scientific">Cylicostephanus goldi</name>
    <name type="common">Nematode worm</name>
    <dbReference type="NCBI Taxonomy" id="71465"/>
    <lineage>
        <taxon>Eukaryota</taxon>
        <taxon>Metazoa</taxon>
        <taxon>Ecdysozoa</taxon>
        <taxon>Nematoda</taxon>
        <taxon>Chromadorea</taxon>
        <taxon>Rhabditida</taxon>
        <taxon>Rhabditina</taxon>
        <taxon>Rhabditomorpha</taxon>
        <taxon>Strongyloidea</taxon>
        <taxon>Strongylidae</taxon>
        <taxon>Cylicostephanus</taxon>
    </lineage>
</organism>
<keyword evidence="3" id="KW-1185">Reference proteome</keyword>
<dbReference type="AlphaFoldDB" id="A0A3P7M5V9"/>
<accession>A0A3P7M5V9</accession>